<evidence type="ECO:0000256" key="1">
    <source>
        <dbReference type="ARBA" id="ARBA00004481"/>
    </source>
</evidence>
<evidence type="ECO:0000256" key="9">
    <source>
        <dbReference type="ARBA" id="ARBA00055681"/>
    </source>
</evidence>
<evidence type="ECO:0000256" key="3">
    <source>
        <dbReference type="ARBA" id="ARBA00022448"/>
    </source>
</evidence>
<evidence type="ECO:0000256" key="4">
    <source>
        <dbReference type="ARBA" id="ARBA00022490"/>
    </source>
</evidence>
<dbReference type="InterPro" id="IPR001683">
    <property type="entry name" value="PX_dom"/>
</dbReference>
<keyword evidence="7 10" id="KW-0175">Coiled coil</keyword>
<dbReference type="InterPro" id="IPR044588">
    <property type="entry name" value="EREX-like"/>
</dbReference>
<feature type="coiled-coil region" evidence="10">
    <location>
        <begin position="370"/>
        <end position="496"/>
    </location>
</feature>
<accession>A0A1S3U5P8</accession>
<dbReference type="GO" id="GO:0035091">
    <property type="term" value="F:phosphatidylinositol binding"/>
    <property type="evidence" value="ECO:0007669"/>
    <property type="project" value="InterPro"/>
</dbReference>
<dbReference type="GeneID" id="106762118"/>
<sequence>MHWLGPDVPVFDPNFSYNHNPYTYDDDLFRNDDAQRSLNNAVVAHHHDGTSPLPLGMDWSPPPREWAGRNTVWPRHPPTGWSFCVTLPSWVTVPQPPPSDPVVFFRVQVGIQSPEAITTTRLILRRFSDFVSLFSELKKEFAMKNLPPLPPKKMLRIKSHALLEERRSSLANWIDKLLSDINVSRSASVAIFLELEAAARSSFHEVNEHLDETSANRTTPAQMFQDNSPGSVTAHGSFAASALGNDKHSDQIMDNLTSEHGLINQSETAVDQATYGKDFVNKENSRDKDAIALNLDGTVFTRNFNVHIKNPSLESIGNDLNSLKNTETTTTTLVQDVAHDLIESHDEASRNLDLLLTFPLDERHKLSKILNTQKQRLVTAKADVEDLIARLNQEMAARQYLVTKVKDLEVELETTRLNCQENMQQAVLAEKERFTQMQWDIEELRRKCMETEMKLKLEEDERLLAESTKASVIQEKQMLQQELDVVREQLKNLLKHHDDFEMKSKTDMKVLIKEVKSLRSGELDLKQQLGELIKEKLDLERILQKEKQRMENSHNANTKLLHECAILQKRLRECSVNFLVEEEDKLNIDTSPSDALDLLATSDNRIGLLLAEAQLIAQDVEDAVVAVEETRDTTTDSIVKTYDELRKMLAHMFVDNASLRKQVNSVIRCALNANVNSEEEGEEIHLQKTVLSKFLEK</sequence>
<dbReference type="InterPro" id="IPR036871">
    <property type="entry name" value="PX_dom_sf"/>
</dbReference>
<evidence type="ECO:0000256" key="5">
    <source>
        <dbReference type="ARBA" id="ARBA00022753"/>
    </source>
</evidence>
<evidence type="ECO:0000313" key="12">
    <source>
        <dbReference type="Proteomes" id="UP000087766"/>
    </source>
</evidence>
<evidence type="ECO:0000313" key="13">
    <source>
        <dbReference type="RefSeq" id="XP_014501326.1"/>
    </source>
</evidence>
<dbReference type="STRING" id="3916.A0A1S3U5P8"/>
<dbReference type="PROSITE" id="PS50195">
    <property type="entry name" value="PX"/>
    <property type="match status" value="1"/>
</dbReference>
<keyword evidence="8" id="KW-0472">Membrane</keyword>
<dbReference type="KEGG" id="vra:106762118"/>
<dbReference type="PANTHER" id="PTHR46856:SF3">
    <property type="entry name" value="PX DOMAIN-CONTAINING PROTEIN EREX"/>
    <property type="match status" value="1"/>
</dbReference>
<reference evidence="12" key="1">
    <citation type="journal article" date="2014" name="Nat. Commun.">
        <title>Genome sequence of mungbean and insights into evolution within Vigna species.</title>
        <authorList>
            <person name="Kang Y.J."/>
            <person name="Kim S.K."/>
            <person name="Kim M.Y."/>
            <person name="Lestari P."/>
            <person name="Kim K.H."/>
            <person name="Ha B.K."/>
            <person name="Jun T.H."/>
            <person name="Hwang W.J."/>
            <person name="Lee T."/>
            <person name="Lee J."/>
            <person name="Shim S."/>
            <person name="Yoon M.Y."/>
            <person name="Jang Y.E."/>
            <person name="Han K.S."/>
            <person name="Taeprayoon P."/>
            <person name="Yoon N."/>
            <person name="Somta P."/>
            <person name="Tanya P."/>
            <person name="Kim K.S."/>
            <person name="Gwag J.G."/>
            <person name="Moon J.K."/>
            <person name="Lee Y.H."/>
            <person name="Park B.S."/>
            <person name="Bombarely A."/>
            <person name="Doyle J.J."/>
            <person name="Jackson S.A."/>
            <person name="Schafleitner R."/>
            <person name="Srinives P."/>
            <person name="Varshney R.K."/>
            <person name="Lee S.H."/>
        </authorList>
    </citation>
    <scope>NUCLEOTIDE SEQUENCE [LARGE SCALE GENOMIC DNA]</scope>
    <source>
        <strain evidence="12">cv. VC1973A</strain>
    </source>
</reference>
<dbReference type="SMART" id="SM00312">
    <property type="entry name" value="PX"/>
    <property type="match status" value="1"/>
</dbReference>
<evidence type="ECO:0000256" key="7">
    <source>
        <dbReference type="ARBA" id="ARBA00023054"/>
    </source>
</evidence>
<dbReference type="OrthoDB" id="76516at2759"/>
<dbReference type="SUPFAM" id="SSF64268">
    <property type="entry name" value="PX domain"/>
    <property type="match status" value="1"/>
</dbReference>
<keyword evidence="4" id="KW-0963">Cytoplasm</keyword>
<dbReference type="AlphaFoldDB" id="A0A1S3U5P8"/>
<keyword evidence="5" id="KW-0967">Endosome</keyword>
<dbReference type="GO" id="GO:0005829">
    <property type="term" value="C:cytosol"/>
    <property type="evidence" value="ECO:0007669"/>
    <property type="project" value="UniProtKB-SubCell"/>
</dbReference>
<protein>
    <submittedName>
        <fullName evidence="13">PX domain-containing protein EREX</fullName>
    </submittedName>
</protein>
<dbReference type="Gene3D" id="3.30.1520.10">
    <property type="entry name" value="Phox-like domain"/>
    <property type="match status" value="1"/>
</dbReference>
<proteinExistence type="predicted"/>
<dbReference type="GO" id="GO:0015031">
    <property type="term" value="P:protein transport"/>
    <property type="evidence" value="ECO:0007669"/>
    <property type="project" value="UniProtKB-KW"/>
</dbReference>
<evidence type="ECO:0000256" key="6">
    <source>
        <dbReference type="ARBA" id="ARBA00022927"/>
    </source>
</evidence>
<dbReference type="PANTHER" id="PTHR46856">
    <property type="entry name" value="PX DOMAIN-CONTAINING PROTEIN EREL1-RELATED"/>
    <property type="match status" value="1"/>
</dbReference>
<name>A0A1S3U5P8_VIGRR</name>
<dbReference type="Proteomes" id="UP000087766">
    <property type="component" value="Chromosome 5"/>
</dbReference>
<feature type="domain" description="PX" evidence="11">
    <location>
        <begin position="83"/>
        <end position="200"/>
    </location>
</feature>
<dbReference type="RefSeq" id="XP_014501326.1">
    <property type="nucleotide sequence ID" value="XM_014645840.2"/>
</dbReference>
<comment type="function">
    <text evidence="9">Acts as an effector of RABF2A and RABF2B. Involved in vacuolar transport of storage proteins. Regulates membrane trafficking to protein storage vacuoles (PSVs). Binds specifically to phosphatidylinositol 3-monophosphate (PtdIns3P).</text>
</comment>
<evidence type="ECO:0000256" key="8">
    <source>
        <dbReference type="ARBA" id="ARBA00023136"/>
    </source>
</evidence>
<dbReference type="GO" id="GO:0010008">
    <property type="term" value="C:endosome membrane"/>
    <property type="evidence" value="ECO:0007669"/>
    <property type="project" value="UniProtKB-SubCell"/>
</dbReference>
<gene>
    <name evidence="13" type="primary">LOC106762118</name>
</gene>
<reference evidence="13" key="2">
    <citation type="submission" date="2025-08" db="UniProtKB">
        <authorList>
            <consortium name="RefSeq"/>
        </authorList>
    </citation>
    <scope>IDENTIFICATION</scope>
    <source>
        <tissue evidence="13">Leaf</tissue>
    </source>
</reference>
<dbReference type="FunFam" id="3.30.1520.10:FF:000060">
    <property type="entry name" value="Phox (PX) domain-containing protein"/>
    <property type="match status" value="1"/>
</dbReference>
<dbReference type="Pfam" id="PF00787">
    <property type="entry name" value="PX"/>
    <property type="match status" value="1"/>
</dbReference>
<keyword evidence="3" id="KW-0813">Transport</keyword>
<evidence type="ECO:0000256" key="10">
    <source>
        <dbReference type="SAM" id="Coils"/>
    </source>
</evidence>
<keyword evidence="6" id="KW-0653">Protein transport</keyword>
<organism evidence="12 13">
    <name type="scientific">Vigna radiata var. radiata</name>
    <name type="common">Mung bean</name>
    <name type="synonym">Phaseolus aureus</name>
    <dbReference type="NCBI Taxonomy" id="3916"/>
    <lineage>
        <taxon>Eukaryota</taxon>
        <taxon>Viridiplantae</taxon>
        <taxon>Streptophyta</taxon>
        <taxon>Embryophyta</taxon>
        <taxon>Tracheophyta</taxon>
        <taxon>Spermatophyta</taxon>
        <taxon>Magnoliopsida</taxon>
        <taxon>eudicotyledons</taxon>
        <taxon>Gunneridae</taxon>
        <taxon>Pentapetalae</taxon>
        <taxon>rosids</taxon>
        <taxon>fabids</taxon>
        <taxon>Fabales</taxon>
        <taxon>Fabaceae</taxon>
        <taxon>Papilionoideae</taxon>
        <taxon>50 kb inversion clade</taxon>
        <taxon>NPAAA clade</taxon>
        <taxon>indigoferoid/millettioid clade</taxon>
        <taxon>Phaseoleae</taxon>
        <taxon>Vigna</taxon>
    </lineage>
</organism>
<keyword evidence="12" id="KW-1185">Reference proteome</keyword>
<evidence type="ECO:0000259" key="11">
    <source>
        <dbReference type="PROSITE" id="PS50195"/>
    </source>
</evidence>
<evidence type="ECO:0000256" key="2">
    <source>
        <dbReference type="ARBA" id="ARBA00004514"/>
    </source>
</evidence>
<comment type="subcellular location">
    <subcellularLocation>
        <location evidence="2">Cytoplasm</location>
        <location evidence="2">Cytosol</location>
    </subcellularLocation>
    <subcellularLocation>
        <location evidence="1">Endosome membrane</location>
        <topology evidence="1">Peripheral membrane protein</topology>
    </subcellularLocation>
</comment>